<dbReference type="OrthoDB" id="5557210at2"/>
<dbReference type="EMBL" id="PEBQ01000164">
    <property type="protein sequence ID" value="PHY93185.1"/>
    <property type="molecule type" value="Genomic_DNA"/>
</dbReference>
<evidence type="ECO:0000313" key="3">
    <source>
        <dbReference type="Proteomes" id="UP000228751"/>
    </source>
</evidence>
<proteinExistence type="predicted"/>
<evidence type="ECO:0000256" key="1">
    <source>
        <dbReference type="SAM" id="MobiDB-lite"/>
    </source>
</evidence>
<sequence>MMIDQSQSHTSKKNGMEERSNKEASLWGDVFENAAKSGILSYLKEAGILSDEKHPGLSQWIGTKYGRVIDHFSNFYSRSLEHSVQIGKTYLDHLTFIGWTTGYTVMREWWNKSELAGRAKRITVAGMWSPLEFPDRSVKGDGLTDIEKATAFANNRDHRVKSFLAAFGIPLGTLEDPIKLARKGMPAQADFMLVLEDTKKPDRAYLVCIEFSLNTPNILKDYKKEDAHLEEVKSHVYSLSQRGVFSDLGAQFADVDISVSEDITRFMTAFTRSDKPLYKLMQGSSYATNMALLLSQYKTIHTTAIAMTNEGVESLSGVFNREKPSSGTFSLMQSIGRVYSAKTEKEEDFESTLADVFKTIARGMPRSLRKPLETFLLSASTEITASAQIEETLDDYSRPTQRYSVPEATHWLETSCQNNKKIPLQDYLRPEALKNRLEACSRDGGVTIRDLNSAVIESTITNAPVGKITALGLLGHPGIGKTTSTIKALRNLNKTSGENSLFLYFSPRTVINEGVTQDVTKAPDSQDGGNVAAISLNTSHKLIGSAEDYARKKGRGVVGKKTSSAVSYTCSFPVNGSTTSPVPVDGETSCLYLTLEDADEAMSQNKSPGGYRGYDHAASERHMKSQPQPSVMKTLAQACRDVAAKNPNIPIIAGTAAIQGMRCSANQAQATVANLAAIFGQTNKRGVRETPGLRARIRQDLINFAKTRSVIVVMIDELAGDGAGAPMAVAMAQCLYDALIKPFEGEKVSSPFRVILLLADASLSSPEAFKAFLSSAGSEESGGRNPARILLSPRTSTSPFSLKNDGIRSLASVAKIPFVTMVSADAYPATSLTLCYDLSVRDLDAQTNPDLQTHKLIKKLFSDSDVIVAVDRINQEISKTPINQQVIYYAQDRKHLADIKTELVERGILKAEQICSITSELSLDQKRALTDPKRTGRGSRDSYRLFLMTSAGARGISLPLATSIMVKVPRFSIETALMEIIQVIYRGRGGYIDGQGNFASGDDLPRRLIFCIDDYVRTLDNGKKSEQRWGRQKIDVVTVLSILRGAIMTRISGHARSRSFDGAIVPVGSTGVANSSDTLSGNFQKLKIACDDLRRRTDDEEVKKIASEVIKGIGEFCRYVHLDWELHKGPRPPSHTTTIAEWVTDSPLNNLRLYLSAPNRSLVPSDKETEPLRLIKNIPEHVYFIGPLMYMDMQAGDEERDIATELFRFRGETGAGPGADKLRRACDGLIKILKERHTNKEERETKFYAEICRNFLKRDNQSIIGQEFKTQKTLNSRGLWVVMPADWTRFLKIVEYEGDARADKLRMDAEWQNILLFALSGKVGIQWYTPFEPFYEHQPFVVAALPEPPTGLERAFDSRYLASTAEFNMLNVILCGG</sequence>
<dbReference type="Proteomes" id="UP000228751">
    <property type="component" value="Unassembled WGS sequence"/>
</dbReference>
<accession>A0A2G4RBQ1</accession>
<name>A0A2G4RBQ1_9PROT</name>
<evidence type="ECO:0008006" key="4">
    <source>
        <dbReference type="Google" id="ProtNLM"/>
    </source>
</evidence>
<organism evidence="2 3">
    <name type="scientific">Acetobacter pomorum</name>
    <dbReference type="NCBI Taxonomy" id="65959"/>
    <lineage>
        <taxon>Bacteria</taxon>
        <taxon>Pseudomonadati</taxon>
        <taxon>Pseudomonadota</taxon>
        <taxon>Alphaproteobacteria</taxon>
        <taxon>Acetobacterales</taxon>
        <taxon>Acetobacteraceae</taxon>
        <taxon>Acetobacter</taxon>
    </lineage>
</organism>
<dbReference type="RefSeq" id="WP_099541933.1">
    <property type="nucleotide sequence ID" value="NZ_PEBQ01000164.1"/>
</dbReference>
<gene>
    <name evidence="2" type="ORF">CSR02_12915</name>
</gene>
<feature type="region of interest" description="Disordered" evidence="1">
    <location>
        <begin position="1"/>
        <end position="20"/>
    </location>
</feature>
<keyword evidence="3" id="KW-1185">Reference proteome</keyword>
<protein>
    <recommendedName>
        <fullName evidence="4">Helicase C-terminal domain-containing protein</fullName>
    </recommendedName>
</protein>
<comment type="caution">
    <text evidence="2">The sequence shown here is derived from an EMBL/GenBank/DDBJ whole genome shotgun (WGS) entry which is preliminary data.</text>
</comment>
<evidence type="ECO:0000313" key="2">
    <source>
        <dbReference type="EMBL" id="PHY93185.1"/>
    </source>
</evidence>
<reference evidence="2 3" key="1">
    <citation type="submission" date="2017-10" db="EMBL/GenBank/DDBJ databases">
        <title>Genomic analysis of the genus Acetobacter.</title>
        <authorList>
            <person name="Kim K.H."/>
            <person name="Chun B.H."/>
            <person name="Son A.R."/>
            <person name="Jeon C.O."/>
        </authorList>
    </citation>
    <scope>NUCLEOTIDE SEQUENCE [LARGE SCALE GENOMIC DNA]</scope>
    <source>
        <strain evidence="2 3">LHT 2458</strain>
    </source>
</reference>